<keyword evidence="9" id="KW-1185">Reference proteome</keyword>
<feature type="transmembrane region" description="Helical" evidence="6">
    <location>
        <begin position="579"/>
        <end position="603"/>
    </location>
</feature>
<feature type="compositionally biased region" description="Basic and acidic residues" evidence="5">
    <location>
        <begin position="49"/>
        <end position="59"/>
    </location>
</feature>
<dbReference type="GO" id="GO:0016020">
    <property type="term" value="C:membrane"/>
    <property type="evidence" value="ECO:0007669"/>
    <property type="project" value="UniProtKB-SubCell"/>
</dbReference>
<gene>
    <name evidence="8" type="ORF">PHYBOEH_011275</name>
</gene>
<dbReference type="OrthoDB" id="296386at2759"/>
<dbReference type="PANTHER" id="PTHR12308:SF73">
    <property type="entry name" value="ANOCTAMIN"/>
    <property type="match status" value="1"/>
</dbReference>
<feature type="region of interest" description="Disordered" evidence="5">
    <location>
        <begin position="49"/>
        <end position="89"/>
    </location>
</feature>
<accession>A0A8T1WWZ6</accession>
<dbReference type="InterPro" id="IPR049452">
    <property type="entry name" value="Anoctamin_TM"/>
</dbReference>
<feature type="region of interest" description="Disordered" evidence="5">
    <location>
        <begin position="262"/>
        <end position="286"/>
    </location>
</feature>
<organism evidence="8 9">
    <name type="scientific">Phytophthora boehmeriae</name>
    <dbReference type="NCBI Taxonomy" id="109152"/>
    <lineage>
        <taxon>Eukaryota</taxon>
        <taxon>Sar</taxon>
        <taxon>Stramenopiles</taxon>
        <taxon>Oomycota</taxon>
        <taxon>Peronosporomycetes</taxon>
        <taxon>Peronosporales</taxon>
        <taxon>Peronosporaceae</taxon>
        <taxon>Phytophthora</taxon>
    </lineage>
</organism>
<evidence type="ECO:0000256" key="4">
    <source>
        <dbReference type="ARBA" id="ARBA00023136"/>
    </source>
</evidence>
<feature type="compositionally biased region" description="Polar residues" evidence="5">
    <location>
        <begin position="181"/>
        <end position="191"/>
    </location>
</feature>
<comment type="subcellular location">
    <subcellularLocation>
        <location evidence="1">Membrane</location>
        <topology evidence="1">Multi-pass membrane protein</topology>
    </subcellularLocation>
</comment>
<evidence type="ECO:0000313" key="9">
    <source>
        <dbReference type="Proteomes" id="UP000693981"/>
    </source>
</evidence>
<dbReference type="InterPro" id="IPR018247">
    <property type="entry name" value="EF_Hand_1_Ca_BS"/>
</dbReference>
<evidence type="ECO:0000259" key="7">
    <source>
        <dbReference type="PROSITE" id="PS50222"/>
    </source>
</evidence>
<keyword evidence="4 6" id="KW-0472">Membrane</keyword>
<dbReference type="EMBL" id="JAGDFL010000083">
    <property type="protein sequence ID" value="KAG7398367.1"/>
    <property type="molecule type" value="Genomic_DNA"/>
</dbReference>
<feature type="transmembrane region" description="Helical" evidence="6">
    <location>
        <begin position="656"/>
        <end position="680"/>
    </location>
</feature>
<feature type="transmembrane region" description="Helical" evidence="6">
    <location>
        <begin position="1016"/>
        <end position="1043"/>
    </location>
</feature>
<evidence type="ECO:0000256" key="1">
    <source>
        <dbReference type="ARBA" id="ARBA00004141"/>
    </source>
</evidence>
<name>A0A8T1WWZ6_9STRA</name>
<feature type="compositionally biased region" description="Basic and acidic residues" evidence="5">
    <location>
        <begin position="225"/>
        <end position="236"/>
    </location>
</feature>
<keyword evidence="3 6" id="KW-1133">Transmembrane helix</keyword>
<feature type="transmembrane region" description="Helical" evidence="6">
    <location>
        <begin position="826"/>
        <end position="849"/>
    </location>
</feature>
<dbReference type="GO" id="GO:0005254">
    <property type="term" value="F:chloride channel activity"/>
    <property type="evidence" value="ECO:0007669"/>
    <property type="project" value="TreeGrafter"/>
</dbReference>
<evidence type="ECO:0000256" key="3">
    <source>
        <dbReference type="ARBA" id="ARBA00022989"/>
    </source>
</evidence>
<reference evidence="8" key="1">
    <citation type="submission" date="2021-02" db="EMBL/GenBank/DDBJ databases">
        <authorList>
            <person name="Palmer J.M."/>
        </authorList>
    </citation>
    <scope>NUCLEOTIDE SEQUENCE</scope>
    <source>
        <strain evidence="8">SCRP23</strain>
    </source>
</reference>
<evidence type="ECO:0000256" key="6">
    <source>
        <dbReference type="SAM" id="Phobius"/>
    </source>
</evidence>
<dbReference type="PROSITE" id="PS00018">
    <property type="entry name" value="EF_HAND_1"/>
    <property type="match status" value="1"/>
</dbReference>
<dbReference type="Pfam" id="PF04547">
    <property type="entry name" value="Anoctamin"/>
    <property type="match status" value="1"/>
</dbReference>
<sequence>MATLADVSDVETSTPRDARDNDPVAFHMLHSTSAAAEVEIATAKDVEEAQRRIQEEHAQEQQLRSRVQAVSMRRRPSDDTDGAESLRSSLVSHHSFKSVQSAPGTDWLLRSRKTTSNGRSIRLAKQPSFREQFDEDRCSLPALESYHEPSESEATLTPLAGENKTRRLPWTKKDKPRKNKTQMQSNRLTSQTFESERAFDVYFAPQSPVASSVKSAPRLGKGRTKSGESSHVSNERKGAVLTEVGETGYALSVFQKDKVRSTRNRRVDVGADSSDEEDLEGGHGEKTPLDAMNYFVSGAPHVTIEEAQKYTFAIVLKHTEQIFRLLKRRFPSRSAASIRRDLPQQVSALQQKCVRRLIQAGLGVILLDNGLYDDYLMDQRGRTKQHRSETDNDEEDVARNICILIDPKKNPDLLLHEFKREMDELSMRRGDALGRLAEESLDSLKEMCFSPALELQLTHNIIQNAFRDYDKEEWVIDVNKELTVNDIIVECFPLHDRVFNRQFFDEYRKRTFDLNLRKAAAGNSDRWAVEELRLHFGERVAFLFAFMHIYTKHLLPLTASTVVYYLCYRFTTAPVWKEYVQGLAVIGLFVVCFWGPSFLVCWARETRLLVEKWNLTKYKNTVYERNDDNPGFKYMWVKNQLTHEMEKVPKQRKNHWIQLTMLVFVLVCALIQCVCLVPFIQWYVYAKNAPTCDACNGDSETSYACIWFITCFNSTTSALGTDRWVYILIQGIILGLLIDIIFFELFNWMSEKFVQWENYAKKSDHENRLIHRRFVFVWSNWFFWFLFLSFVYLPFGEKILKFFHHVGLGALAPYDWDPTLLTLDTLFVTPLVVTQLLNMLLETIAPYLLRKLRGRPAIGCRQASLFKGCWRTISKRFHFANHQRESIKTGGTSSDTDGQGHPVAKDDPPVGNLTATRLAQMVQKHTGFFVNVLPMSDDSNKYSAYEILAEVKLPIFDPVLDYLDACIQFSYVMMFTVVWPLLPFPAFANNILEVRGDAFRLLFANRRPMPRRDTSIGEWATVLAYANIIGVTVVSAFVVVYHYGYFRTDCNFTFSSGNMVPFGTIDPNDTSDPSECVNESDSSRWRMFQIVLFVVLEHVGFCMRYLVLLVEKTPASIRSSGYVRLKQIQQLTATPAAPPSQLEYVQRLRVLFEKYDRDGDGHLAEPELIQLLAAWLCKHPSELLPYSGLIFRYMDKNRLGRVPFSTCCLMMQHVNHDRFFSCLLGLYDPMHGTINDEIRRTCDPIELHRVLSEASNELQRQSSMARVSDVTDGSRPRDSTFFYVDN</sequence>
<feature type="compositionally biased region" description="Basic residues" evidence="5">
    <location>
        <begin position="166"/>
        <end position="180"/>
    </location>
</feature>
<protein>
    <recommendedName>
        <fullName evidence="7">EF-hand domain-containing protein</fullName>
    </recommendedName>
</protein>
<evidence type="ECO:0000256" key="5">
    <source>
        <dbReference type="SAM" id="MobiDB-lite"/>
    </source>
</evidence>
<feature type="transmembrane region" description="Helical" evidence="6">
    <location>
        <begin position="724"/>
        <end position="746"/>
    </location>
</feature>
<evidence type="ECO:0000256" key="2">
    <source>
        <dbReference type="ARBA" id="ARBA00022692"/>
    </source>
</evidence>
<dbReference type="PANTHER" id="PTHR12308">
    <property type="entry name" value="ANOCTAMIN"/>
    <property type="match status" value="1"/>
</dbReference>
<dbReference type="InterPro" id="IPR002048">
    <property type="entry name" value="EF_hand_dom"/>
</dbReference>
<dbReference type="PROSITE" id="PS50222">
    <property type="entry name" value="EF_HAND_2"/>
    <property type="match status" value="1"/>
</dbReference>
<keyword evidence="2 6" id="KW-0812">Transmembrane</keyword>
<dbReference type="InterPro" id="IPR007632">
    <property type="entry name" value="Anoctamin"/>
</dbReference>
<feature type="domain" description="EF-hand" evidence="7">
    <location>
        <begin position="1143"/>
        <end position="1178"/>
    </location>
</feature>
<evidence type="ECO:0000313" key="8">
    <source>
        <dbReference type="EMBL" id="KAG7398367.1"/>
    </source>
</evidence>
<dbReference type="GO" id="GO:0005509">
    <property type="term" value="F:calcium ion binding"/>
    <property type="evidence" value="ECO:0007669"/>
    <property type="project" value="InterPro"/>
</dbReference>
<feature type="region of interest" description="Disordered" evidence="5">
    <location>
        <begin position="107"/>
        <end position="191"/>
    </location>
</feature>
<comment type="caution">
    <text evidence="8">The sequence shown here is derived from an EMBL/GenBank/DDBJ whole genome shotgun (WGS) entry which is preliminary data.</text>
</comment>
<proteinExistence type="predicted"/>
<dbReference type="Proteomes" id="UP000693981">
    <property type="component" value="Unassembled WGS sequence"/>
</dbReference>
<feature type="region of interest" description="Disordered" evidence="5">
    <location>
        <begin position="886"/>
        <end position="909"/>
    </location>
</feature>
<feature type="region of interest" description="Disordered" evidence="5">
    <location>
        <begin position="1"/>
        <end position="23"/>
    </location>
</feature>
<feature type="transmembrane region" description="Helical" evidence="6">
    <location>
        <begin position="1087"/>
        <end position="1110"/>
    </location>
</feature>
<feature type="transmembrane region" description="Helical" evidence="6">
    <location>
        <begin position="775"/>
        <end position="795"/>
    </location>
</feature>
<feature type="region of interest" description="Disordered" evidence="5">
    <location>
        <begin position="210"/>
        <end position="236"/>
    </location>
</feature>